<keyword evidence="10" id="KW-1185">Reference proteome</keyword>
<keyword evidence="5" id="KW-0064">Aspartyl protease</keyword>
<keyword evidence="6" id="KW-0255">Endonuclease</keyword>
<evidence type="ECO:0000256" key="6">
    <source>
        <dbReference type="ARBA" id="ARBA00022759"/>
    </source>
</evidence>
<evidence type="ECO:0000256" key="8">
    <source>
        <dbReference type="ARBA" id="ARBA00022918"/>
    </source>
</evidence>
<keyword evidence="8" id="KW-0695">RNA-directed DNA polymerase</keyword>
<evidence type="ECO:0000256" key="4">
    <source>
        <dbReference type="ARBA" id="ARBA00022722"/>
    </source>
</evidence>
<dbReference type="GO" id="GO:0004190">
    <property type="term" value="F:aspartic-type endopeptidase activity"/>
    <property type="evidence" value="ECO:0007669"/>
    <property type="project" value="UniProtKB-KW"/>
</dbReference>
<name>A0A914X922_9BILA</name>
<evidence type="ECO:0000259" key="9">
    <source>
        <dbReference type="PROSITE" id="PS50878"/>
    </source>
</evidence>
<dbReference type="WBParaSite" id="PSAMB.scaffold6937size8563.g29338.t1">
    <property type="protein sequence ID" value="PSAMB.scaffold6937size8563.g29338.t1"/>
    <property type="gene ID" value="PSAMB.scaffold6937size8563.g29338"/>
</dbReference>
<dbReference type="SUPFAM" id="SSF56672">
    <property type="entry name" value="DNA/RNA polymerases"/>
    <property type="match status" value="1"/>
</dbReference>
<dbReference type="AlphaFoldDB" id="A0A914X922"/>
<dbReference type="PROSITE" id="PS50878">
    <property type="entry name" value="RT_POL"/>
    <property type="match status" value="1"/>
</dbReference>
<dbReference type="Gene3D" id="3.30.70.270">
    <property type="match status" value="1"/>
</dbReference>
<evidence type="ECO:0000313" key="10">
    <source>
        <dbReference type="Proteomes" id="UP000887566"/>
    </source>
</evidence>
<dbReference type="PANTHER" id="PTHR33064">
    <property type="entry name" value="POL PROTEIN"/>
    <property type="match status" value="1"/>
</dbReference>
<dbReference type="InterPro" id="IPR041373">
    <property type="entry name" value="RT_RNaseH"/>
</dbReference>
<dbReference type="Pfam" id="PF00078">
    <property type="entry name" value="RVT_1"/>
    <property type="match status" value="1"/>
</dbReference>
<dbReference type="Pfam" id="PF17917">
    <property type="entry name" value="RT_RNaseH"/>
    <property type="match status" value="1"/>
</dbReference>
<keyword evidence="4" id="KW-0540">Nuclease</keyword>
<keyword evidence="1" id="KW-0645">Protease</keyword>
<dbReference type="GO" id="GO:0006508">
    <property type="term" value="P:proteolysis"/>
    <property type="evidence" value="ECO:0007669"/>
    <property type="project" value="UniProtKB-KW"/>
</dbReference>
<evidence type="ECO:0000256" key="5">
    <source>
        <dbReference type="ARBA" id="ARBA00022750"/>
    </source>
</evidence>
<dbReference type="PANTHER" id="PTHR33064:SF37">
    <property type="entry name" value="RIBONUCLEASE H"/>
    <property type="match status" value="1"/>
</dbReference>
<accession>A0A914X922</accession>
<keyword evidence="3" id="KW-0548">Nucleotidyltransferase</keyword>
<dbReference type="InterPro" id="IPR043128">
    <property type="entry name" value="Rev_trsase/Diguanyl_cyclase"/>
</dbReference>
<dbReference type="GO" id="GO:0004519">
    <property type="term" value="F:endonuclease activity"/>
    <property type="evidence" value="ECO:0007669"/>
    <property type="project" value="UniProtKB-KW"/>
</dbReference>
<feature type="domain" description="Reverse transcriptase" evidence="9">
    <location>
        <begin position="1"/>
        <end position="171"/>
    </location>
</feature>
<protein>
    <submittedName>
        <fullName evidence="11">Reverse transcriptase domain-containing protein</fullName>
    </submittedName>
</protein>
<reference evidence="11" key="1">
    <citation type="submission" date="2022-11" db="UniProtKB">
        <authorList>
            <consortium name="WormBaseParasite"/>
        </authorList>
    </citation>
    <scope>IDENTIFICATION</scope>
</reference>
<evidence type="ECO:0000256" key="2">
    <source>
        <dbReference type="ARBA" id="ARBA00022679"/>
    </source>
</evidence>
<proteinExistence type="predicted"/>
<organism evidence="10 11">
    <name type="scientific">Plectus sambesii</name>
    <dbReference type="NCBI Taxonomy" id="2011161"/>
    <lineage>
        <taxon>Eukaryota</taxon>
        <taxon>Metazoa</taxon>
        <taxon>Ecdysozoa</taxon>
        <taxon>Nematoda</taxon>
        <taxon>Chromadorea</taxon>
        <taxon>Plectida</taxon>
        <taxon>Plectina</taxon>
        <taxon>Plectoidea</taxon>
        <taxon>Plectidae</taxon>
        <taxon>Plectus</taxon>
    </lineage>
</organism>
<evidence type="ECO:0000313" key="11">
    <source>
        <dbReference type="WBParaSite" id="PSAMB.scaffold6937size8563.g29338.t1"/>
    </source>
</evidence>
<evidence type="ECO:0000256" key="7">
    <source>
        <dbReference type="ARBA" id="ARBA00022801"/>
    </source>
</evidence>
<dbReference type="GO" id="GO:0003964">
    <property type="term" value="F:RNA-directed DNA polymerase activity"/>
    <property type="evidence" value="ECO:0007669"/>
    <property type="project" value="UniProtKB-KW"/>
</dbReference>
<keyword evidence="2" id="KW-0808">Transferase</keyword>
<dbReference type="InterPro" id="IPR043502">
    <property type="entry name" value="DNA/RNA_pol_sf"/>
</dbReference>
<dbReference type="InterPro" id="IPR000477">
    <property type="entry name" value="RT_dom"/>
</dbReference>
<evidence type="ECO:0000256" key="1">
    <source>
        <dbReference type="ARBA" id="ARBA00022670"/>
    </source>
</evidence>
<evidence type="ECO:0000256" key="3">
    <source>
        <dbReference type="ARBA" id="ARBA00022695"/>
    </source>
</evidence>
<dbReference type="Proteomes" id="UP000887566">
    <property type="component" value="Unplaced"/>
</dbReference>
<keyword evidence="7" id="KW-0378">Hydrolase</keyword>
<sequence length="293" mass="32244">MRVMSGRQNAVARILGTNWMQADGREVYIIIDGERIPFRPEKPNELDTTGMNMRAESDCIAWVVADIPIGPYSTALICVRTQMTTCLTPMPQGLVSSPHVLARLGSPVVGELIGRIMFIYADDIAICGRRICDHAQDVSTVFTAMRKYNLKVKPTKCEWARTRMKILGFVVSKDRITADPAKCKAIALFPTPTSARADALPTRPPTLALLWLGWPIGTWIDASQLGLGLVAQQRGDDSQVHPIEFASRTLSKLEGADSAMEFEALAVVRALKKLHYYCLGVKATVYTGHSALQ</sequence>
<dbReference type="InterPro" id="IPR051320">
    <property type="entry name" value="Viral_Replic_Matur_Polypro"/>
</dbReference>